<dbReference type="RefSeq" id="WP_344059587.1">
    <property type="nucleotide sequence ID" value="NZ_BAAAPU010000004.1"/>
</dbReference>
<protein>
    <recommendedName>
        <fullName evidence="1">Cyclic nucleotide-binding domain-containing protein</fullName>
    </recommendedName>
</protein>
<evidence type="ECO:0000259" key="1">
    <source>
        <dbReference type="PROSITE" id="PS50042"/>
    </source>
</evidence>
<keyword evidence="3" id="KW-1185">Reference proteome</keyword>
<dbReference type="PROSITE" id="PS50042">
    <property type="entry name" value="CNMP_BINDING_3"/>
    <property type="match status" value="1"/>
</dbReference>
<dbReference type="InterPro" id="IPR014710">
    <property type="entry name" value="RmlC-like_jellyroll"/>
</dbReference>
<name>A0ABN2RS39_9MICO</name>
<dbReference type="InterPro" id="IPR018490">
    <property type="entry name" value="cNMP-bd_dom_sf"/>
</dbReference>
<dbReference type="PANTHER" id="PTHR24567:SF74">
    <property type="entry name" value="HTH-TYPE TRANSCRIPTIONAL REGULATOR ARCR"/>
    <property type="match status" value="1"/>
</dbReference>
<dbReference type="SUPFAM" id="SSF51206">
    <property type="entry name" value="cAMP-binding domain-like"/>
    <property type="match status" value="1"/>
</dbReference>
<dbReference type="Pfam" id="PF00027">
    <property type="entry name" value="cNMP_binding"/>
    <property type="match status" value="1"/>
</dbReference>
<proteinExistence type="predicted"/>
<feature type="domain" description="Cyclic nucleotide-binding" evidence="1">
    <location>
        <begin position="12"/>
        <end position="92"/>
    </location>
</feature>
<dbReference type="InterPro" id="IPR050397">
    <property type="entry name" value="Env_Response_Regulators"/>
</dbReference>
<sequence length="142" mass="15015">MNLKDSLCAVELFCELPDDLVEEMVARGSTLEVGPGTVLVQQGEHSAGMLMLIEGTADVEVDGRHVRTLSAGDYLGEMSLIDGAPRSATVTSGPSGVRAFRLSPVAMTDLMEQHPHTAVLLLKGLVSRVRQLEATAREGATG</sequence>
<dbReference type="CDD" id="cd00038">
    <property type="entry name" value="CAP_ED"/>
    <property type="match status" value="1"/>
</dbReference>
<dbReference type="PANTHER" id="PTHR24567">
    <property type="entry name" value="CRP FAMILY TRANSCRIPTIONAL REGULATORY PROTEIN"/>
    <property type="match status" value="1"/>
</dbReference>
<dbReference type="SMART" id="SM00100">
    <property type="entry name" value="cNMP"/>
    <property type="match status" value="1"/>
</dbReference>
<dbReference type="EMBL" id="BAAAPU010000004">
    <property type="protein sequence ID" value="GAA1973955.1"/>
    <property type="molecule type" value="Genomic_DNA"/>
</dbReference>
<accession>A0ABN2RS39</accession>
<dbReference type="PROSITE" id="PS00889">
    <property type="entry name" value="CNMP_BINDING_2"/>
    <property type="match status" value="1"/>
</dbReference>
<comment type="caution">
    <text evidence="2">The sequence shown here is derived from an EMBL/GenBank/DDBJ whole genome shotgun (WGS) entry which is preliminary data.</text>
</comment>
<organism evidence="2 3">
    <name type="scientific">Terrabacter lapilli</name>
    <dbReference type="NCBI Taxonomy" id="436231"/>
    <lineage>
        <taxon>Bacteria</taxon>
        <taxon>Bacillati</taxon>
        <taxon>Actinomycetota</taxon>
        <taxon>Actinomycetes</taxon>
        <taxon>Micrococcales</taxon>
        <taxon>Intrasporangiaceae</taxon>
        <taxon>Terrabacter</taxon>
    </lineage>
</organism>
<evidence type="ECO:0000313" key="3">
    <source>
        <dbReference type="Proteomes" id="UP001500013"/>
    </source>
</evidence>
<dbReference type="InterPro" id="IPR018488">
    <property type="entry name" value="cNMP-bd_CS"/>
</dbReference>
<gene>
    <name evidence="2" type="ORF">GCM10009817_12650</name>
</gene>
<dbReference type="InterPro" id="IPR000595">
    <property type="entry name" value="cNMP-bd_dom"/>
</dbReference>
<dbReference type="Proteomes" id="UP001500013">
    <property type="component" value="Unassembled WGS sequence"/>
</dbReference>
<dbReference type="Gene3D" id="2.60.120.10">
    <property type="entry name" value="Jelly Rolls"/>
    <property type="match status" value="1"/>
</dbReference>
<evidence type="ECO:0000313" key="2">
    <source>
        <dbReference type="EMBL" id="GAA1973955.1"/>
    </source>
</evidence>
<reference evidence="2 3" key="1">
    <citation type="journal article" date="2019" name="Int. J. Syst. Evol. Microbiol.">
        <title>The Global Catalogue of Microorganisms (GCM) 10K type strain sequencing project: providing services to taxonomists for standard genome sequencing and annotation.</title>
        <authorList>
            <consortium name="The Broad Institute Genomics Platform"/>
            <consortium name="The Broad Institute Genome Sequencing Center for Infectious Disease"/>
            <person name="Wu L."/>
            <person name="Ma J."/>
        </authorList>
    </citation>
    <scope>NUCLEOTIDE SEQUENCE [LARGE SCALE GENOMIC DNA]</scope>
    <source>
        <strain evidence="2 3">JCM 15628</strain>
    </source>
</reference>